<dbReference type="AlphaFoldDB" id="A0A4R3KLZ4"/>
<dbReference type="RefSeq" id="WP_132130491.1">
    <property type="nucleotide sequence ID" value="NZ_SMAD01000015.1"/>
</dbReference>
<sequence>MNTTFKILILTAMTGLLGSCSDFLETEPVDKLVPAAFFEKEQDLELYTNSFYQRMLPGGLEVVQADEMGEYTSKNQSPAYIAGSYTSVNEPAWNWTDLRNINFFLENFDNAAIPQEVRDHYEGIARFFRAYFYFDKVKRYGDVPWYSKTMTPGDPDLYKPRDPREMVMDSVLADLNFVAEHIYDEKDNSSSLVTRQVALAFKSRVCLFEGTFRKYHTQLNLASSAGKFLEEAADAAKKVMESGQYTLYNTGNPAADYRSLFTSENPVNEEVLWAVVYNNALKRWHNITWKFNSATYGARWGLNKQFINTYLMTDGSRFTDRPGYDTIQFVREMKGRDHRLGQTVRSLGYTRSNGTPAPPNFGYTYTGYHIMKHSLDDPKLDGISESYNSIPLIRYAEVLLNYAEAMAELGKFGLPEWNMTIAPLRERAGVNPAAPQAADPYMQEVYFPEIADRFLLEIRRERGIELCYEGLRYDDLLRWKKGELLEMQWRGIYVPSLNYPMDLDGNGTPDVSVVKTVPDNKIPGVSYFVIDENASRLSEGDHGHIIWRDDEERVFDEKKYFHPISNSDIVLNRELEQNPGWE</sequence>
<evidence type="ECO:0000256" key="2">
    <source>
        <dbReference type="ARBA" id="ARBA00006275"/>
    </source>
</evidence>
<dbReference type="Pfam" id="PF14322">
    <property type="entry name" value="SusD-like_3"/>
    <property type="match status" value="1"/>
</dbReference>
<evidence type="ECO:0000313" key="8">
    <source>
        <dbReference type="EMBL" id="TCS85072.1"/>
    </source>
</evidence>
<dbReference type="Proteomes" id="UP000295807">
    <property type="component" value="Unassembled WGS sequence"/>
</dbReference>
<evidence type="ECO:0000256" key="3">
    <source>
        <dbReference type="ARBA" id="ARBA00022729"/>
    </source>
</evidence>
<organism evidence="8 9">
    <name type="scientific">Anseongella ginsenosidimutans</name>
    <dbReference type="NCBI Taxonomy" id="496056"/>
    <lineage>
        <taxon>Bacteria</taxon>
        <taxon>Pseudomonadati</taxon>
        <taxon>Bacteroidota</taxon>
        <taxon>Sphingobacteriia</taxon>
        <taxon>Sphingobacteriales</taxon>
        <taxon>Sphingobacteriaceae</taxon>
        <taxon>Anseongella</taxon>
    </lineage>
</organism>
<keyword evidence="4" id="KW-0472">Membrane</keyword>
<gene>
    <name evidence="8" type="ORF">EDD80_11555</name>
</gene>
<dbReference type="EMBL" id="SMAD01000015">
    <property type="protein sequence ID" value="TCS85072.1"/>
    <property type="molecule type" value="Genomic_DNA"/>
</dbReference>
<reference evidence="8 9" key="1">
    <citation type="submission" date="2019-03" db="EMBL/GenBank/DDBJ databases">
        <title>Genomic Encyclopedia of Type Strains, Phase IV (KMG-IV): sequencing the most valuable type-strain genomes for metagenomic binning, comparative biology and taxonomic classification.</title>
        <authorList>
            <person name="Goeker M."/>
        </authorList>
    </citation>
    <scope>NUCLEOTIDE SEQUENCE [LARGE SCALE GENOMIC DNA]</scope>
    <source>
        <strain evidence="8 9">DSM 21100</strain>
    </source>
</reference>
<evidence type="ECO:0000259" key="7">
    <source>
        <dbReference type="Pfam" id="PF14322"/>
    </source>
</evidence>
<evidence type="ECO:0000256" key="5">
    <source>
        <dbReference type="ARBA" id="ARBA00023237"/>
    </source>
</evidence>
<comment type="caution">
    <text evidence="8">The sequence shown here is derived from an EMBL/GenBank/DDBJ whole genome shotgun (WGS) entry which is preliminary data.</text>
</comment>
<keyword evidence="5" id="KW-0998">Cell outer membrane</keyword>
<dbReference type="InterPro" id="IPR012944">
    <property type="entry name" value="SusD_RagB_dom"/>
</dbReference>
<dbReference type="PROSITE" id="PS51257">
    <property type="entry name" value="PROKAR_LIPOPROTEIN"/>
    <property type="match status" value="1"/>
</dbReference>
<keyword evidence="3" id="KW-0732">Signal</keyword>
<evidence type="ECO:0000313" key="9">
    <source>
        <dbReference type="Proteomes" id="UP000295807"/>
    </source>
</evidence>
<feature type="domain" description="RagB/SusD" evidence="6">
    <location>
        <begin position="270"/>
        <end position="581"/>
    </location>
</feature>
<dbReference type="Gene3D" id="1.25.40.390">
    <property type="match status" value="1"/>
</dbReference>
<feature type="domain" description="SusD-like N-terminal" evidence="7">
    <location>
        <begin position="23"/>
        <end position="207"/>
    </location>
</feature>
<dbReference type="GO" id="GO:0009279">
    <property type="term" value="C:cell outer membrane"/>
    <property type="evidence" value="ECO:0007669"/>
    <property type="project" value="UniProtKB-SubCell"/>
</dbReference>
<name>A0A4R3KLZ4_9SPHI</name>
<dbReference type="InterPro" id="IPR033985">
    <property type="entry name" value="SusD-like_N"/>
</dbReference>
<accession>A0A4R3KLZ4</accession>
<evidence type="ECO:0000256" key="4">
    <source>
        <dbReference type="ARBA" id="ARBA00023136"/>
    </source>
</evidence>
<dbReference type="SUPFAM" id="SSF48452">
    <property type="entry name" value="TPR-like"/>
    <property type="match status" value="1"/>
</dbReference>
<dbReference type="Pfam" id="PF07980">
    <property type="entry name" value="SusD_RagB"/>
    <property type="match status" value="1"/>
</dbReference>
<evidence type="ECO:0000256" key="1">
    <source>
        <dbReference type="ARBA" id="ARBA00004442"/>
    </source>
</evidence>
<dbReference type="OrthoDB" id="5694214at2"/>
<comment type="similarity">
    <text evidence="2">Belongs to the SusD family.</text>
</comment>
<keyword evidence="9" id="KW-1185">Reference proteome</keyword>
<dbReference type="InterPro" id="IPR011990">
    <property type="entry name" value="TPR-like_helical_dom_sf"/>
</dbReference>
<proteinExistence type="inferred from homology"/>
<protein>
    <submittedName>
        <fullName evidence="8">Putative outer membrane starch-binding protein</fullName>
    </submittedName>
</protein>
<evidence type="ECO:0000259" key="6">
    <source>
        <dbReference type="Pfam" id="PF07980"/>
    </source>
</evidence>
<comment type="subcellular location">
    <subcellularLocation>
        <location evidence="1">Cell outer membrane</location>
    </subcellularLocation>
</comment>